<feature type="compositionally biased region" description="Polar residues" evidence="1">
    <location>
        <begin position="1"/>
        <end position="12"/>
    </location>
</feature>
<feature type="region of interest" description="Disordered" evidence="1">
    <location>
        <begin position="1"/>
        <end position="31"/>
    </location>
</feature>
<dbReference type="KEGG" id="cic:CICLE_v10023186mg"/>
<accession>V4TKC9</accession>
<gene>
    <name evidence="2" type="ORF">CICLE_v10023186mg</name>
</gene>
<sequence>MQPKNKNTSISKKSLELESRKAPDNSSSSSASKMIRIGNKFLLLHMHISRIDIHLIRSIILAHIRTSSVSST</sequence>
<protein>
    <submittedName>
        <fullName evidence="2">Uncharacterized protein</fullName>
    </submittedName>
</protein>
<dbReference type="EMBL" id="KI536661">
    <property type="protein sequence ID" value="ESR53852.1"/>
    <property type="molecule type" value="Genomic_DNA"/>
</dbReference>
<dbReference type="Gramene" id="ESR53852">
    <property type="protein sequence ID" value="ESR53852"/>
    <property type="gene ID" value="CICLE_v10023186mg"/>
</dbReference>
<dbReference type="InParanoid" id="V4TKC9"/>
<name>V4TKC9_CITCL</name>
<feature type="compositionally biased region" description="Basic and acidic residues" evidence="1">
    <location>
        <begin position="13"/>
        <end position="23"/>
    </location>
</feature>
<keyword evidence="3" id="KW-1185">Reference proteome</keyword>
<proteinExistence type="predicted"/>
<evidence type="ECO:0000313" key="2">
    <source>
        <dbReference type="EMBL" id="ESR53852.1"/>
    </source>
</evidence>
<evidence type="ECO:0000256" key="1">
    <source>
        <dbReference type="SAM" id="MobiDB-lite"/>
    </source>
</evidence>
<evidence type="ECO:0000313" key="3">
    <source>
        <dbReference type="Proteomes" id="UP000030687"/>
    </source>
</evidence>
<organism evidence="2 3">
    <name type="scientific">Citrus clementina</name>
    <name type="common">Clementine</name>
    <name type="synonym">Citrus deliciosa x Citrus sinensis</name>
    <dbReference type="NCBI Taxonomy" id="85681"/>
    <lineage>
        <taxon>Eukaryota</taxon>
        <taxon>Viridiplantae</taxon>
        <taxon>Streptophyta</taxon>
        <taxon>Embryophyta</taxon>
        <taxon>Tracheophyta</taxon>
        <taxon>Spermatophyta</taxon>
        <taxon>Magnoliopsida</taxon>
        <taxon>eudicotyledons</taxon>
        <taxon>Gunneridae</taxon>
        <taxon>Pentapetalae</taxon>
        <taxon>rosids</taxon>
        <taxon>malvids</taxon>
        <taxon>Sapindales</taxon>
        <taxon>Rutaceae</taxon>
        <taxon>Aurantioideae</taxon>
        <taxon>Citrus</taxon>
    </lineage>
</organism>
<dbReference type="Proteomes" id="UP000030687">
    <property type="component" value="Unassembled WGS sequence"/>
</dbReference>
<dbReference type="AlphaFoldDB" id="V4TKC9"/>
<reference evidence="2 3" key="1">
    <citation type="submission" date="2013-10" db="EMBL/GenBank/DDBJ databases">
        <authorList>
            <consortium name="International Citrus Genome Consortium"/>
            <person name="Jenkins J."/>
            <person name="Schmutz J."/>
            <person name="Prochnik S."/>
            <person name="Rokhsar D."/>
            <person name="Gmitter F."/>
            <person name="Ollitrault P."/>
            <person name="Machado M."/>
            <person name="Talon M."/>
            <person name="Wincker P."/>
            <person name="Jaillon O."/>
            <person name="Morgante M."/>
        </authorList>
    </citation>
    <scope>NUCLEOTIDE SEQUENCE</scope>
    <source>
        <strain evidence="3">cv. Clemenules</strain>
    </source>
</reference>